<evidence type="ECO:0000313" key="6">
    <source>
        <dbReference type="EMBL" id="GGB48043.1"/>
    </source>
</evidence>
<accession>A0ABQ1IN49</accession>
<dbReference type="Pfam" id="PF03721">
    <property type="entry name" value="UDPG_MGDP_dh_N"/>
    <property type="match status" value="1"/>
</dbReference>
<dbReference type="Gene3D" id="3.40.50.720">
    <property type="entry name" value="NAD(P)-binding Rossmann-like Domain"/>
    <property type="match status" value="2"/>
</dbReference>
<organism evidence="6 7">
    <name type="scientific">Tistrella bauzanensis</name>
    <dbReference type="NCBI Taxonomy" id="657419"/>
    <lineage>
        <taxon>Bacteria</taxon>
        <taxon>Pseudomonadati</taxon>
        <taxon>Pseudomonadota</taxon>
        <taxon>Alphaproteobacteria</taxon>
        <taxon>Geminicoccales</taxon>
        <taxon>Geminicoccaceae</taxon>
        <taxon>Tistrella</taxon>
    </lineage>
</organism>
<gene>
    <name evidence="6" type="ORF">GCM10011505_31430</name>
</gene>
<keyword evidence="7" id="KW-1185">Reference proteome</keyword>
<dbReference type="InterPro" id="IPR008927">
    <property type="entry name" value="6-PGluconate_DH-like_C_sf"/>
</dbReference>
<evidence type="ECO:0000256" key="4">
    <source>
        <dbReference type="PIRNR" id="PIRNR000124"/>
    </source>
</evidence>
<protein>
    <submittedName>
        <fullName evidence="6">UDP-N-acetyl-D-galactosamine dehydrogenase</fullName>
    </submittedName>
</protein>
<name>A0ABQ1IN49_9PROT</name>
<evidence type="ECO:0000259" key="5">
    <source>
        <dbReference type="SMART" id="SM00984"/>
    </source>
</evidence>
<reference evidence="7" key="1">
    <citation type="journal article" date="2019" name="Int. J. Syst. Evol. Microbiol.">
        <title>The Global Catalogue of Microorganisms (GCM) 10K type strain sequencing project: providing services to taxonomists for standard genome sequencing and annotation.</title>
        <authorList>
            <consortium name="The Broad Institute Genomics Platform"/>
            <consortium name="The Broad Institute Genome Sequencing Center for Infectious Disease"/>
            <person name="Wu L."/>
            <person name="Ma J."/>
        </authorList>
    </citation>
    <scope>NUCLEOTIDE SEQUENCE [LARGE SCALE GENOMIC DNA]</scope>
    <source>
        <strain evidence="7">CGMCC 1.10188</strain>
    </source>
</reference>
<proteinExistence type="inferred from homology"/>
<dbReference type="SUPFAM" id="SSF51735">
    <property type="entry name" value="NAD(P)-binding Rossmann-fold domains"/>
    <property type="match status" value="1"/>
</dbReference>
<dbReference type="InterPro" id="IPR028359">
    <property type="entry name" value="UDP_ManNAc/GlcNAc_DH"/>
</dbReference>
<keyword evidence="3" id="KW-0520">NAD</keyword>
<dbReference type="InterPro" id="IPR017476">
    <property type="entry name" value="UDP-Glc/GDP-Man"/>
</dbReference>
<dbReference type="Pfam" id="PF03720">
    <property type="entry name" value="UDPG_MGDP_dh_C"/>
    <property type="match status" value="1"/>
</dbReference>
<dbReference type="PANTHER" id="PTHR43491">
    <property type="entry name" value="UDP-N-ACETYL-D-MANNOSAMINE DEHYDROGENASE"/>
    <property type="match status" value="1"/>
</dbReference>
<dbReference type="PIRSF" id="PIRSF000124">
    <property type="entry name" value="UDPglc_GDPman_dh"/>
    <property type="match status" value="1"/>
</dbReference>
<keyword evidence="2" id="KW-0560">Oxidoreductase</keyword>
<dbReference type="NCBIfam" id="TIGR03026">
    <property type="entry name" value="NDP-sugDHase"/>
    <property type="match status" value="1"/>
</dbReference>
<sequence length="450" mass="47612">MSPAAGIDPFLAPPFTAGIDDAVLAVVGLGYVGLPLAVALAASGRRVIGFDIDAARVGRIAAGRDDTGEVDGGGLSAALAAGFRPASDPDALAGAGVVIVCVPTPITGDRRPDLGPLLSACATIGPRLRPGSVVVFESTVYPGVTEDVCGPALAVASGLVVGRDLLLGYAPERINPGDRLHRLDTIVKVVAGQTPALTDALARLYGALNGGQVHVTPSIRVAEAAKAIENAQRDINIAFVNEIALIFERIGLSVHDVLDAARTKWNFLDFKPGLVGGHCIGVDPYYLSHLSQAVGHEPDVILAGRRLNDHMADELADRIAFRFREVAPDVVRPRALILGVTFKENVPDLRNSKVPQLAARLSRHGFQVDLHDPLADRLDLCRQYGLDVVAWPENSPARYDLLVLAVGHQVFLHRSLDHIAGMIKCPGLIADIKGVWRGMAVGPNPAYWTL</sequence>
<dbReference type="EMBL" id="BMDZ01000038">
    <property type="protein sequence ID" value="GGB48043.1"/>
    <property type="molecule type" value="Genomic_DNA"/>
</dbReference>
<dbReference type="PANTHER" id="PTHR43491:SF2">
    <property type="entry name" value="UDP-N-ACETYL-D-MANNOSAMINE DEHYDROGENASE"/>
    <property type="match status" value="1"/>
</dbReference>
<dbReference type="InterPro" id="IPR036220">
    <property type="entry name" value="UDP-Glc/GDP-Man_DH_C_sf"/>
</dbReference>
<dbReference type="InterPro" id="IPR014026">
    <property type="entry name" value="UDP-Glc/GDP-Man_DH_dimer"/>
</dbReference>
<dbReference type="InterPro" id="IPR036291">
    <property type="entry name" value="NAD(P)-bd_dom_sf"/>
</dbReference>
<dbReference type="SUPFAM" id="SSF52413">
    <property type="entry name" value="UDP-glucose/GDP-mannose dehydrogenase C-terminal domain"/>
    <property type="match status" value="1"/>
</dbReference>
<dbReference type="InterPro" id="IPR001732">
    <property type="entry name" value="UDP-Glc/GDP-Man_DH_N"/>
</dbReference>
<dbReference type="Proteomes" id="UP000603352">
    <property type="component" value="Unassembled WGS sequence"/>
</dbReference>
<evidence type="ECO:0000256" key="1">
    <source>
        <dbReference type="ARBA" id="ARBA00006601"/>
    </source>
</evidence>
<feature type="domain" description="UDP-glucose/GDP-mannose dehydrogenase C-terminal" evidence="5">
    <location>
        <begin position="336"/>
        <end position="438"/>
    </location>
</feature>
<evidence type="ECO:0000256" key="3">
    <source>
        <dbReference type="ARBA" id="ARBA00023027"/>
    </source>
</evidence>
<dbReference type="SUPFAM" id="SSF48179">
    <property type="entry name" value="6-phosphogluconate dehydrogenase C-terminal domain-like"/>
    <property type="match status" value="1"/>
</dbReference>
<dbReference type="PIRSF" id="PIRSF500136">
    <property type="entry name" value="UDP_ManNAc_DH"/>
    <property type="match status" value="1"/>
</dbReference>
<comment type="caution">
    <text evidence="6">The sequence shown here is derived from an EMBL/GenBank/DDBJ whole genome shotgun (WGS) entry which is preliminary data.</text>
</comment>
<dbReference type="Pfam" id="PF00984">
    <property type="entry name" value="UDPG_MGDP_dh"/>
    <property type="match status" value="1"/>
</dbReference>
<evidence type="ECO:0000313" key="7">
    <source>
        <dbReference type="Proteomes" id="UP000603352"/>
    </source>
</evidence>
<dbReference type="InterPro" id="IPR014027">
    <property type="entry name" value="UDP-Glc/GDP-Man_DH_C"/>
</dbReference>
<dbReference type="SMART" id="SM00984">
    <property type="entry name" value="UDPG_MGDP_dh_C"/>
    <property type="match status" value="1"/>
</dbReference>
<evidence type="ECO:0000256" key="2">
    <source>
        <dbReference type="ARBA" id="ARBA00023002"/>
    </source>
</evidence>
<dbReference type="RefSeq" id="WP_188579579.1">
    <property type="nucleotide sequence ID" value="NZ_BMDZ01000038.1"/>
</dbReference>
<comment type="similarity">
    <text evidence="1 4">Belongs to the UDP-glucose/GDP-mannose dehydrogenase family.</text>
</comment>